<gene>
    <name evidence="3" type="ORF">PCO31111_04763</name>
</gene>
<feature type="domain" description="Phage capsid-like C-terminal" evidence="2">
    <location>
        <begin position="107"/>
        <end position="389"/>
    </location>
</feature>
<proteinExistence type="predicted"/>
<comment type="subcellular location">
    <subcellularLocation>
        <location evidence="1">Virion</location>
    </subcellularLocation>
</comment>
<dbReference type="RefSeq" id="WP_150587024.1">
    <property type="nucleotide sequence ID" value="NZ_CABPSE010000024.1"/>
</dbReference>
<dbReference type="Gene3D" id="3.30.2400.10">
    <property type="entry name" value="Major capsid protein gp5"/>
    <property type="match status" value="1"/>
</dbReference>
<organism evidence="3 4">
    <name type="scientific">Pandoraea communis</name>
    <dbReference type="NCBI Taxonomy" id="2508297"/>
    <lineage>
        <taxon>Bacteria</taxon>
        <taxon>Pseudomonadati</taxon>
        <taxon>Pseudomonadota</taxon>
        <taxon>Betaproteobacteria</taxon>
        <taxon>Burkholderiales</taxon>
        <taxon>Burkholderiaceae</taxon>
        <taxon>Pandoraea</taxon>
    </lineage>
</organism>
<evidence type="ECO:0000313" key="3">
    <source>
        <dbReference type="EMBL" id="VVE51670.1"/>
    </source>
</evidence>
<dbReference type="InterPro" id="IPR054612">
    <property type="entry name" value="Phage_capsid-like_C"/>
</dbReference>
<sequence length="394" mass="42192">MDAAIKEAIENANRTFAQFKEANDKRIDALEKGLPSADVTAKVEKMGDDLSALQAAIDEHSIKMAALEMGGAGGKQLRDAEYTGAFKAHVKKGDVQAALNKGADEQGGYLTPVEWDRTIIDKLVLISPMRQLAQVQAVSKAGFSKLFNMGGTASGWVGETDARPQTGTGTFKSLSFASGEIYANPAATQQILDDSEIDLETWLANEVQTEFARQEGIAFLSGDGENKPNGILTYVTGGANAAVHPFGAIETVKSGAAAAATSDGVIDLIYDLPSAFTANARFAMNRNTQREIRKLKDGQGNYLWQPSYVAGQPATLAGYAITEVPDMPDLAANSIPVLFGDFKQTYLIVDRIGVRVLRDPYTAKPYVLFYTTKRVGGGLLNPQPMRAMKIAANA</sequence>
<dbReference type="Gene3D" id="3.30.2320.10">
    <property type="entry name" value="hypothetical protein PF0899 domain"/>
    <property type="match status" value="1"/>
</dbReference>
<dbReference type="NCBIfam" id="TIGR01554">
    <property type="entry name" value="major_cap_HK97"/>
    <property type="match status" value="1"/>
</dbReference>
<name>A0A5E4YTV3_9BURK</name>
<dbReference type="SUPFAM" id="SSF56563">
    <property type="entry name" value="Major capsid protein gp5"/>
    <property type="match status" value="1"/>
</dbReference>
<evidence type="ECO:0000256" key="1">
    <source>
        <dbReference type="ARBA" id="ARBA00004328"/>
    </source>
</evidence>
<protein>
    <submittedName>
        <fullName evidence="3">Capsid protein</fullName>
    </submittedName>
</protein>
<dbReference type="Pfam" id="PF05065">
    <property type="entry name" value="Phage_capsid"/>
    <property type="match status" value="1"/>
</dbReference>
<dbReference type="Proteomes" id="UP000383971">
    <property type="component" value="Unassembled WGS sequence"/>
</dbReference>
<evidence type="ECO:0000259" key="2">
    <source>
        <dbReference type="Pfam" id="PF05065"/>
    </source>
</evidence>
<accession>A0A5E4YTV3</accession>
<dbReference type="InterPro" id="IPR024455">
    <property type="entry name" value="Phage_capsid"/>
</dbReference>
<reference evidence="3 4" key="1">
    <citation type="submission" date="2019-08" db="EMBL/GenBank/DDBJ databases">
        <authorList>
            <person name="Peeters C."/>
        </authorList>
    </citation>
    <scope>NUCLEOTIDE SEQUENCE [LARGE SCALE GENOMIC DNA]</scope>
    <source>
        <strain evidence="3 4">LMG 31111</strain>
    </source>
</reference>
<dbReference type="AlphaFoldDB" id="A0A5E4YTV3"/>
<evidence type="ECO:0000313" key="4">
    <source>
        <dbReference type="Proteomes" id="UP000383971"/>
    </source>
</evidence>
<dbReference type="EMBL" id="CABPSE010000024">
    <property type="protein sequence ID" value="VVE51670.1"/>
    <property type="molecule type" value="Genomic_DNA"/>
</dbReference>
<keyword evidence="4" id="KW-1185">Reference proteome</keyword>